<dbReference type="EMBL" id="BARW01041602">
    <property type="protein sequence ID" value="GAJ17021.1"/>
    <property type="molecule type" value="Genomic_DNA"/>
</dbReference>
<sequence length="36" mass="3838">EKGDTMTLPEAIEILSDQSAPPELLFTSDFCTPLGA</sequence>
<comment type="caution">
    <text evidence="1">The sequence shown here is derived from an EMBL/GenBank/DDBJ whole genome shotgun (WGS) entry which is preliminary data.</text>
</comment>
<feature type="non-terminal residue" evidence="1">
    <location>
        <position position="1"/>
    </location>
</feature>
<proteinExistence type="predicted"/>
<protein>
    <submittedName>
        <fullName evidence="1">Uncharacterized protein</fullName>
    </submittedName>
</protein>
<organism evidence="1">
    <name type="scientific">marine sediment metagenome</name>
    <dbReference type="NCBI Taxonomy" id="412755"/>
    <lineage>
        <taxon>unclassified sequences</taxon>
        <taxon>metagenomes</taxon>
        <taxon>ecological metagenomes</taxon>
    </lineage>
</organism>
<gene>
    <name evidence="1" type="ORF">S12H4_62194</name>
</gene>
<evidence type="ECO:0000313" key="1">
    <source>
        <dbReference type="EMBL" id="GAJ17021.1"/>
    </source>
</evidence>
<name>X1VM37_9ZZZZ</name>
<accession>X1VM37</accession>
<reference evidence="1" key="1">
    <citation type="journal article" date="2014" name="Front. Microbiol.">
        <title>High frequency of phylogenetically diverse reductive dehalogenase-homologous genes in deep subseafloor sedimentary metagenomes.</title>
        <authorList>
            <person name="Kawai M."/>
            <person name="Futagami T."/>
            <person name="Toyoda A."/>
            <person name="Takaki Y."/>
            <person name="Nishi S."/>
            <person name="Hori S."/>
            <person name="Arai W."/>
            <person name="Tsubouchi T."/>
            <person name="Morono Y."/>
            <person name="Uchiyama I."/>
            <person name="Ito T."/>
            <person name="Fujiyama A."/>
            <person name="Inagaki F."/>
            <person name="Takami H."/>
        </authorList>
    </citation>
    <scope>NUCLEOTIDE SEQUENCE</scope>
    <source>
        <strain evidence="1">Expedition CK06-06</strain>
    </source>
</reference>
<dbReference type="AlphaFoldDB" id="X1VM37"/>